<proteinExistence type="predicted"/>
<reference evidence="2" key="1">
    <citation type="submission" date="2014-09" db="EMBL/GenBank/DDBJ databases">
        <authorList>
            <person name="Magalhaes I.L.F."/>
            <person name="Oliveira U."/>
            <person name="Santos F.R."/>
            <person name="Vidigal T.H.D.A."/>
            <person name="Brescovit A.D."/>
            <person name="Santos A.J."/>
        </authorList>
    </citation>
    <scope>NUCLEOTIDE SEQUENCE</scope>
    <source>
        <tissue evidence="2">Shoot tissue taken approximately 20 cm above the soil surface</tissue>
    </source>
</reference>
<dbReference type="EMBL" id="GBRH01265997">
    <property type="protein sequence ID" value="JAD31898.1"/>
    <property type="molecule type" value="Transcribed_RNA"/>
</dbReference>
<sequence>MRCAKRWSDMKRAASAPPWPS</sequence>
<feature type="compositionally biased region" description="Basic and acidic residues" evidence="1">
    <location>
        <begin position="1"/>
        <end position="12"/>
    </location>
</feature>
<name>A0A0A8Z2H5_ARUDO</name>
<feature type="region of interest" description="Disordered" evidence="1">
    <location>
        <begin position="1"/>
        <end position="21"/>
    </location>
</feature>
<organism evidence="2">
    <name type="scientific">Arundo donax</name>
    <name type="common">Giant reed</name>
    <name type="synonym">Donax arundinaceus</name>
    <dbReference type="NCBI Taxonomy" id="35708"/>
    <lineage>
        <taxon>Eukaryota</taxon>
        <taxon>Viridiplantae</taxon>
        <taxon>Streptophyta</taxon>
        <taxon>Embryophyta</taxon>
        <taxon>Tracheophyta</taxon>
        <taxon>Spermatophyta</taxon>
        <taxon>Magnoliopsida</taxon>
        <taxon>Liliopsida</taxon>
        <taxon>Poales</taxon>
        <taxon>Poaceae</taxon>
        <taxon>PACMAD clade</taxon>
        <taxon>Arundinoideae</taxon>
        <taxon>Arundineae</taxon>
        <taxon>Arundo</taxon>
    </lineage>
</organism>
<protein>
    <submittedName>
        <fullName evidence="2">Uncharacterized protein</fullName>
    </submittedName>
</protein>
<dbReference type="AlphaFoldDB" id="A0A0A8Z2H5"/>
<accession>A0A0A8Z2H5</accession>
<evidence type="ECO:0000313" key="2">
    <source>
        <dbReference type="EMBL" id="JAD31898.1"/>
    </source>
</evidence>
<evidence type="ECO:0000256" key="1">
    <source>
        <dbReference type="SAM" id="MobiDB-lite"/>
    </source>
</evidence>
<reference evidence="2" key="2">
    <citation type="journal article" date="2015" name="Data Brief">
        <title>Shoot transcriptome of the giant reed, Arundo donax.</title>
        <authorList>
            <person name="Barrero R.A."/>
            <person name="Guerrero F.D."/>
            <person name="Moolhuijzen P."/>
            <person name="Goolsby J.A."/>
            <person name="Tidwell J."/>
            <person name="Bellgard S.E."/>
            <person name="Bellgard M.I."/>
        </authorList>
    </citation>
    <scope>NUCLEOTIDE SEQUENCE</scope>
    <source>
        <tissue evidence="2">Shoot tissue taken approximately 20 cm above the soil surface</tissue>
    </source>
</reference>